<keyword evidence="2" id="KW-0812">Transmembrane</keyword>
<evidence type="ECO:0000256" key="1">
    <source>
        <dbReference type="SAM" id="MobiDB-lite"/>
    </source>
</evidence>
<evidence type="ECO:0000256" key="2">
    <source>
        <dbReference type="SAM" id="Phobius"/>
    </source>
</evidence>
<evidence type="ECO:0000313" key="4">
    <source>
        <dbReference type="Proteomes" id="UP001209878"/>
    </source>
</evidence>
<feature type="transmembrane region" description="Helical" evidence="2">
    <location>
        <begin position="142"/>
        <end position="165"/>
    </location>
</feature>
<sequence length="221" mass="24771">MCYVQYMPRMRDDPETEAPLIVRGCINERTPLLCENRRPKSYDGAWPMLYCCRETWCNRDTVPTQTPVSTLSPEDEKKKERRKNGEDDAGDSSLSYQVVTSRDDSAAISSYDDAVNKYNQRTSANRGRHSRPTRRSALINPLYIGVPIAGACVLLAMIIFAIYILRRSAPFSQRAYHYPANMARQPCPPPGGAKSTVARTQIYIGCDRSPSGSEAKLLVKA</sequence>
<protein>
    <submittedName>
        <fullName evidence="3">Uncharacterized protein</fullName>
    </submittedName>
</protein>
<organism evidence="3 4">
    <name type="scientific">Ridgeia piscesae</name>
    <name type="common">Tubeworm</name>
    <dbReference type="NCBI Taxonomy" id="27915"/>
    <lineage>
        <taxon>Eukaryota</taxon>
        <taxon>Metazoa</taxon>
        <taxon>Spiralia</taxon>
        <taxon>Lophotrochozoa</taxon>
        <taxon>Annelida</taxon>
        <taxon>Polychaeta</taxon>
        <taxon>Sedentaria</taxon>
        <taxon>Canalipalpata</taxon>
        <taxon>Sabellida</taxon>
        <taxon>Siboglinidae</taxon>
        <taxon>Ridgeia</taxon>
    </lineage>
</organism>
<dbReference type="Proteomes" id="UP001209878">
    <property type="component" value="Unassembled WGS sequence"/>
</dbReference>
<feature type="compositionally biased region" description="Basic and acidic residues" evidence="1">
    <location>
        <begin position="74"/>
        <end position="86"/>
    </location>
</feature>
<evidence type="ECO:0000313" key="3">
    <source>
        <dbReference type="EMBL" id="KAK2175142.1"/>
    </source>
</evidence>
<gene>
    <name evidence="3" type="ORF">NP493_748g01014</name>
</gene>
<keyword evidence="4" id="KW-1185">Reference proteome</keyword>
<name>A0AAD9KPV9_RIDPI</name>
<feature type="region of interest" description="Disordered" evidence="1">
    <location>
        <begin position="63"/>
        <end position="96"/>
    </location>
</feature>
<dbReference type="EMBL" id="JAODUO010000747">
    <property type="protein sequence ID" value="KAK2175142.1"/>
    <property type="molecule type" value="Genomic_DNA"/>
</dbReference>
<keyword evidence="2" id="KW-0472">Membrane</keyword>
<accession>A0AAD9KPV9</accession>
<comment type="caution">
    <text evidence="3">The sequence shown here is derived from an EMBL/GenBank/DDBJ whole genome shotgun (WGS) entry which is preliminary data.</text>
</comment>
<keyword evidence="2" id="KW-1133">Transmembrane helix</keyword>
<dbReference type="AlphaFoldDB" id="A0AAD9KPV9"/>
<feature type="compositionally biased region" description="Polar residues" evidence="1">
    <location>
        <begin position="63"/>
        <end position="72"/>
    </location>
</feature>
<proteinExistence type="predicted"/>
<reference evidence="3" key="1">
    <citation type="journal article" date="2023" name="Mol. Biol. Evol.">
        <title>Third-Generation Sequencing Reveals the Adaptive Role of the Epigenome in Three Deep-Sea Polychaetes.</title>
        <authorList>
            <person name="Perez M."/>
            <person name="Aroh O."/>
            <person name="Sun Y."/>
            <person name="Lan Y."/>
            <person name="Juniper S.K."/>
            <person name="Young C.R."/>
            <person name="Angers B."/>
            <person name="Qian P.Y."/>
        </authorList>
    </citation>
    <scope>NUCLEOTIDE SEQUENCE</scope>
    <source>
        <strain evidence="3">R07B-5</strain>
    </source>
</reference>